<sequence>MHPIYLDTHIHTSTDPNDVNNDYDIETLVSKIHEFNGNSEFLISLTDHNMVNKSAYLKAVALNINIILGVELHIRNYNTCPAYHCHIYFDLNEITEEIIDDINGRLDELYPNKVVEKKDPTIPTIQDIINKFDKYNFMLLPHGGQSHATFNTSIPKETTVDGTLERSVYYNHFEGFTARGDNGLERTQEYFKKLGINEFVNLITCSDNYTPNNYPNGKDKNPFKPTWMLAKPTFNGLRLSLSEKSRLIYSETKPVFYSENIQSVSHKKNNIEIDIELTSGLNVIIGGSSSGKTLLADSIVRNLNKTLDESIYSEYEVDKITVVNPSGMIPHFLSQNYISEVVNNVSEDKIENIDIIKRVFPGDDDIKISINNGLREFKKNIQELIRCVKILEEESQTLNTIPIISRLITGSNLETNIYDNLQPSEIENEKLLFSKGAYDNYIQSLDNLENFLSQYPFIIHDSNLVLSLKKELESVLQISNKEKRVRNLLEQKQEDYNQELKHSNLEEQTKRQNFNKLQESLKKYVRAYRQFHRTLSSISTYSLNFDSEEIESMGHKLYIENDFELNPNKFIEVVNHYLKNKITDFKYITPELLFESNFKKQNPKVHDYDDFESKIYNGFENLNKKKYKIITKDGREFEKLSPGWKTSVILDIILGYDKDSAPIIIDQPEDNLATDYINKGLVEAVKKIKSKKQIILVSHNATIPMLADAQNIILCRNVNNKLIIKSSPLEGEIEGKSVVDLIATITDGGKSSIKKRVKKYNLKKFTEE</sequence>
<organism evidence="2 4">
    <name type="scientific">Flagellimonas aequoris</name>
    <dbReference type="NCBI Taxonomy" id="2306997"/>
    <lineage>
        <taxon>Bacteria</taxon>
        <taxon>Pseudomonadati</taxon>
        <taxon>Bacteroidota</taxon>
        <taxon>Flavobacteriia</taxon>
        <taxon>Flavobacteriales</taxon>
        <taxon>Flavobacteriaceae</taxon>
        <taxon>Flagellimonas</taxon>
    </lineage>
</organism>
<keyword evidence="1" id="KW-0175">Coiled coil</keyword>
<dbReference type="EMBL" id="QXFJ01000030">
    <property type="protein sequence ID" value="RIV68392.1"/>
    <property type="molecule type" value="Genomic_DNA"/>
</dbReference>
<evidence type="ECO:0000313" key="5">
    <source>
        <dbReference type="Proteomes" id="UP000321528"/>
    </source>
</evidence>
<dbReference type="Proteomes" id="UP000284189">
    <property type="component" value="Unassembled WGS sequence"/>
</dbReference>
<name>A0A418N3G1_9FLAO</name>
<dbReference type="SUPFAM" id="SSF89550">
    <property type="entry name" value="PHP domain-like"/>
    <property type="match status" value="1"/>
</dbReference>
<comment type="caution">
    <text evidence="2">The sequence shown here is derived from an EMBL/GenBank/DDBJ whole genome shotgun (WGS) entry which is preliminary data.</text>
</comment>
<dbReference type="Gene3D" id="3.40.50.300">
    <property type="entry name" value="P-loop containing nucleotide triphosphate hydrolases"/>
    <property type="match status" value="1"/>
</dbReference>
<gene>
    <name evidence="2" type="ORF">D2U88_14320</name>
    <name evidence="3" type="ORF">FQ019_14165</name>
</gene>
<feature type="coiled-coil region" evidence="1">
    <location>
        <begin position="478"/>
        <end position="506"/>
    </location>
</feature>
<evidence type="ECO:0000313" key="3">
    <source>
        <dbReference type="EMBL" id="TXK00085.1"/>
    </source>
</evidence>
<evidence type="ECO:0000256" key="1">
    <source>
        <dbReference type="SAM" id="Coils"/>
    </source>
</evidence>
<dbReference type="InterPro" id="IPR027417">
    <property type="entry name" value="P-loop_NTPase"/>
</dbReference>
<reference evidence="2 4" key="1">
    <citation type="submission" date="2018-08" db="EMBL/GenBank/DDBJ databases">
        <title>Proposal of Muricauda 72 sp.nov. and Muricauda NH166 sp.nov., isolated from seawater.</title>
        <authorList>
            <person name="Cheng H."/>
            <person name="Wu Y.-H."/>
            <person name="Guo L.-L."/>
            <person name="Xu X.-W."/>
        </authorList>
    </citation>
    <scope>NUCLEOTIDE SEQUENCE [LARGE SCALE GENOMIC DNA]</scope>
    <source>
        <strain evidence="2 4">NH166</strain>
    </source>
</reference>
<proteinExistence type="predicted"/>
<dbReference type="InterPro" id="IPR016195">
    <property type="entry name" value="Pol/histidinol_Pase-like"/>
</dbReference>
<dbReference type="Proteomes" id="UP000321528">
    <property type="component" value="Unassembled WGS sequence"/>
</dbReference>
<dbReference type="EMBL" id="VNWL01000029">
    <property type="protein sequence ID" value="TXK00085.1"/>
    <property type="molecule type" value="Genomic_DNA"/>
</dbReference>
<dbReference type="Gene3D" id="3.20.20.140">
    <property type="entry name" value="Metal-dependent hydrolases"/>
    <property type="match status" value="1"/>
</dbReference>
<evidence type="ECO:0000313" key="4">
    <source>
        <dbReference type="Proteomes" id="UP000284189"/>
    </source>
</evidence>
<dbReference type="AlphaFoldDB" id="A0A418N3G1"/>
<keyword evidence="5" id="KW-1185">Reference proteome</keyword>
<evidence type="ECO:0000313" key="2">
    <source>
        <dbReference type="EMBL" id="RIV68392.1"/>
    </source>
</evidence>
<reference evidence="3 5" key="2">
    <citation type="submission" date="2019-07" db="EMBL/GenBank/DDBJ databases">
        <title>Draft genome of two Muricauda strains isolated from deep sea.</title>
        <authorList>
            <person name="Sun C."/>
        </authorList>
    </citation>
    <scope>NUCLEOTIDE SEQUENCE [LARGE SCALE GENOMIC DNA]</scope>
    <source>
        <strain evidence="3 5">NH166</strain>
    </source>
</reference>
<dbReference type="SUPFAM" id="SSF52540">
    <property type="entry name" value="P-loop containing nucleoside triphosphate hydrolases"/>
    <property type="match status" value="1"/>
</dbReference>
<protein>
    <submittedName>
        <fullName evidence="2">ATPase</fullName>
    </submittedName>
</protein>
<dbReference type="RefSeq" id="WP_119641233.1">
    <property type="nucleotide sequence ID" value="NZ_QXFJ01000030.1"/>
</dbReference>
<accession>A0A418N3G1</accession>
<dbReference type="OrthoDB" id="9791620at2"/>